<keyword evidence="3" id="KW-1185">Reference proteome</keyword>
<feature type="compositionally biased region" description="Basic and acidic residues" evidence="1">
    <location>
        <begin position="191"/>
        <end position="200"/>
    </location>
</feature>
<feature type="compositionally biased region" description="Polar residues" evidence="1">
    <location>
        <begin position="390"/>
        <end position="404"/>
    </location>
</feature>
<feature type="compositionally biased region" description="Acidic residues" evidence="1">
    <location>
        <begin position="348"/>
        <end position="358"/>
    </location>
</feature>
<evidence type="ECO:0000313" key="3">
    <source>
        <dbReference type="Proteomes" id="UP001162131"/>
    </source>
</evidence>
<feature type="region of interest" description="Disordered" evidence="1">
    <location>
        <begin position="335"/>
        <end position="512"/>
    </location>
</feature>
<dbReference type="AlphaFoldDB" id="A0AAU9KG13"/>
<organism evidence="2 3">
    <name type="scientific">Blepharisma stoltei</name>
    <dbReference type="NCBI Taxonomy" id="1481888"/>
    <lineage>
        <taxon>Eukaryota</taxon>
        <taxon>Sar</taxon>
        <taxon>Alveolata</taxon>
        <taxon>Ciliophora</taxon>
        <taxon>Postciliodesmatophora</taxon>
        <taxon>Heterotrichea</taxon>
        <taxon>Heterotrichida</taxon>
        <taxon>Blepharismidae</taxon>
        <taxon>Blepharisma</taxon>
    </lineage>
</organism>
<dbReference type="EMBL" id="CAJZBQ010000064">
    <property type="protein sequence ID" value="CAG9336286.1"/>
    <property type="molecule type" value="Genomic_DNA"/>
</dbReference>
<evidence type="ECO:0000313" key="2">
    <source>
        <dbReference type="EMBL" id="CAG9336286.1"/>
    </source>
</evidence>
<sequence>MKLSFQPDDLLSTQREFEIVQAKDDVFGKPVRKPQDPPIKSLLAFEEELNYPIKENEKQKWISEAKDEYRGYFFNAADRNYYRLKAETASTYLNYQINEPKQEEIQEDNQEEEKVAAKEVKQTDTAEEKPKETPKQTSKKPQQKAIIKSQVNKPKPAQQQKPKESAPKRPLSASKSTNSLQRPASSGKVINNDDGRKERQDARIKQLNQTTRWLPNSAFTTYFGKPAFANYGQGNVNPVKGGYLYGDYMKTYNIAPHEGLNNPEYAQVYKNTEMRGLMKKPRSPEPPRKCKDEDRLSQEQVAELKRRSEIIAELKNTPSKRIIKPNLYEVKTFKSVHSTPNSSFEEDKKDEEEEEEVLDTVKSGSVRKEKTKVERQSSKTKQPLPKRTVESQNSPQISKQTPLASQRREVPEISYEEEQVNTSPPPFVQATPMPKKQATQLAPPQNKLPVPQVQTPLNRQPIQSTITPDQQIDTDCVTPAEKYPDPGTESEPPSLTEENPHQCTHPGRFSTTYRDNMSLKIVGSPKFTRISEIKPEELCPPNSLSDLPFEELDPKNYKQLPPTFTKRIPAAGKLSYKSLSAYSVIFPES</sequence>
<feature type="compositionally biased region" description="Basic and acidic residues" evidence="1">
    <location>
        <begin position="366"/>
        <end position="377"/>
    </location>
</feature>
<accession>A0AAU9KG13</accession>
<comment type="caution">
    <text evidence="2">The sequence shown here is derived from an EMBL/GenBank/DDBJ whole genome shotgun (WGS) entry which is preliminary data.</text>
</comment>
<feature type="compositionally biased region" description="Basic and acidic residues" evidence="1">
    <location>
        <begin position="112"/>
        <end position="134"/>
    </location>
</feature>
<feature type="compositionally biased region" description="Polar residues" evidence="1">
    <location>
        <begin position="173"/>
        <end position="184"/>
    </location>
</feature>
<feature type="compositionally biased region" description="Polar residues" evidence="1">
    <location>
        <begin position="452"/>
        <end position="473"/>
    </location>
</feature>
<reference evidence="2" key="1">
    <citation type="submission" date="2021-09" db="EMBL/GenBank/DDBJ databases">
        <authorList>
            <consortium name="AG Swart"/>
            <person name="Singh M."/>
            <person name="Singh A."/>
            <person name="Seah K."/>
            <person name="Emmerich C."/>
        </authorList>
    </citation>
    <scope>NUCLEOTIDE SEQUENCE</scope>
    <source>
        <strain evidence="2">ATCC30299</strain>
    </source>
</reference>
<proteinExistence type="predicted"/>
<gene>
    <name evidence="2" type="ORF">BSTOLATCC_MIC66166</name>
</gene>
<name>A0AAU9KG13_9CILI</name>
<dbReference type="Proteomes" id="UP001162131">
    <property type="component" value="Unassembled WGS sequence"/>
</dbReference>
<feature type="compositionally biased region" description="Basic and acidic residues" evidence="1">
    <location>
        <begin position="282"/>
        <end position="297"/>
    </location>
</feature>
<protein>
    <submittedName>
        <fullName evidence="2">Uncharacterized protein</fullName>
    </submittedName>
</protein>
<feature type="region of interest" description="Disordered" evidence="1">
    <location>
        <begin position="277"/>
        <end position="297"/>
    </location>
</feature>
<evidence type="ECO:0000256" key="1">
    <source>
        <dbReference type="SAM" id="MobiDB-lite"/>
    </source>
</evidence>
<feature type="region of interest" description="Disordered" evidence="1">
    <location>
        <begin position="101"/>
        <end position="200"/>
    </location>
</feature>